<keyword evidence="2" id="KW-0812">Transmembrane</keyword>
<evidence type="ECO:0000256" key="1">
    <source>
        <dbReference type="SAM" id="MobiDB-lite"/>
    </source>
</evidence>
<reference evidence="3 4" key="1">
    <citation type="submission" date="2017-03" db="EMBL/GenBank/DDBJ databases">
        <authorList>
            <person name="Regsiter A."/>
            <person name="William W."/>
        </authorList>
    </citation>
    <scope>NUCLEOTIDE SEQUENCE [LARGE SCALE GENOMIC DNA]</scope>
    <source>
        <strain evidence="3">PRJEB5721</strain>
    </source>
</reference>
<evidence type="ECO:0008006" key="5">
    <source>
        <dbReference type="Google" id="ProtNLM"/>
    </source>
</evidence>
<feature type="compositionally biased region" description="Low complexity" evidence="1">
    <location>
        <begin position="184"/>
        <end position="196"/>
    </location>
</feature>
<protein>
    <recommendedName>
        <fullName evidence="5">Transmembrane protein</fullName>
    </recommendedName>
</protein>
<dbReference type="Proteomes" id="UP000193925">
    <property type="component" value="Chromosome AFERRI"/>
</dbReference>
<proteinExistence type="predicted"/>
<dbReference type="EMBL" id="LT841305">
    <property type="protein sequence ID" value="SMH66660.1"/>
    <property type="molecule type" value="Genomic_DNA"/>
</dbReference>
<accession>A0ABY1MSC7</accession>
<name>A0ABY1MSC7_9PROT</name>
<keyword evidence="2" id="KW-0472">Membrane</keyword>
<organism evidence="3 4">
    <name type="scientific">Acidithiobacillus ferrivorans</name>
    <dbReference type="NCBI Taxonomy" id="160808"/>
    <lineage>
        <taxon>Bacteria</taxon>
        <taxon>Pseudomonadati</taxon>
        <taxon>Pseudomonadota</taxon>
        <taxon>Acidithiobacillia</taxon>
        <taxon>Acidithiobacillales</taxon>
        <taxon>Acidithiobacillaceae</taxon>
        <taxon>Acidithiobacillus</taxon>
    </lineage>
</organism>
<gene>
    <name evidence="3" type="ORF">AFERRI_40008</name>
</gene>
<evidence type="ECO:0000313" key="3">
    <source>
        <dbReference type="EMBL" id="SMH66660.1"/>
    </source>
</evidence>
<sequence length="203" mass="23188">MRPSGKKSIPESLFRVLRMLKRVLKWRIFVLIMAAGMAWHTWEFQWVPQAMIPCYGQYMNDPQKETLDWQMAHPFMAGVWSGASLGFWPDGYAVPRGCSYVNEGAGVPPWTYTPFAHLAFPAFRIWATLFTALFVWLYAAFLAWAFRPAPTGRPLGWQSLRPWRRCLRHPLSTILSLDSEQPGSTASPSQDSSTSSENRCRPS</sequence>
<keyword evidence="2" id="KW-1133">Transmembrane helix</keyword>
<evidence type="ECO:0000313" key="4">
    <source>
        <dbReference type="Proteomes" id="UP000193925"/>
    </source>
</evidence>
<keyword evidence="4" id="KW-1185">Reference proteome</keyword>
<feature type="transmembrane region" description="Helical" evidence="2">
    <location>
        <begin position="24"/>
        <end position="42"/>
    </location>
</feature>
<feature type="region of interest" description="Disordered" evidence="1">
    <location>
        <begin position="177"/>
        <end position="203"/>
    </location>
</feature>
<evidence type="ECO:0000256" key="2">
    <source>
        <dbReference type="SAM" id="Phobius"/>
    </source>
</evidence>
<feature type="transmembrane region" description="Helical" evidence="2">
    <location>
        <begin position="125"/>
        <end position="146"/>
    </location>
</feature>